<accession>A0A4Y2BW71</accession>
<gene>
    <name evidence="2" type="primary">R1A1-elementORF2_281</name>
    <name evidence="2" type="ORF">AVEN_154769_1</name>
</gene>
<dbReference type="PROSITE" id="PS50878">
    <property type="entry name" value="RT_POL"/>
    <property type="match status" value="1"/>
</dbReference>
<comment type="caution">
    <text evidence="2">The sequence shown here is derived from an EMBL/GenBank/DDBJ whole genome shotgun (WGS) entry which is preliminary data.</text>
</comment>
<feature type="domain" description="Reverse transcriptase" evidence="1">
    <location>
        <begin position="1"/>
        <end position="196"/>
    </location>
</feature>
<evidence type="ECO:0000313" key="3">
    <source>
        <dbReference type="Proteomes" id="UP000499080"/>
    </source>
</evidence>
<keyword evidence="3" id="KW-1185">Reference proteome</keyword>
<dbReference type="OrthoDB" id="6515318at2759"/>
<evidence type="ECO:0000313" key="2">
    <source>
        <dbReference type="EMBL" id="GBL95354.1"/>
    </source>
</evidence>
<dbReference type="Pfam" id="PF00078">
    <property type="entry name" value="RVT_1"/>
    <property type="match status" value="1"/>
</dbReference>
<organism evidence="2 3">
    <name type="scientific">Araneus ventricosus</name>
    <name type="common">Orbweaver spider</name>
    <name type="synonym">Epeira ventricosa</name>
    <dbReference type="NCBI Taxonomy" id="182803"/>
    <lineage>
        <taxon>Eukaryota</taxon>
        <taxon>Metazoa</taxon>
        <taxon>Ecdysozoa</taxon>
        <taxon>Arthropoda</taxon>
        <taxon>Chelicerata</taxon>
        <taxon>Arachnida</taxon>
        <taxon>Araneae</taxon>
        <taxon>Araneomorphae</taxon>
        <taxon>Entelegynae</taxon>
        <taxon>Araneoidea</taxon>
        <taxon>Araneidae</taxon>
        <taxon>Araneus</taxon>
    </lineage>
</organism>
<dbReference type="SUPFAM" id="SSF56672">
    <property type="entry name" value="DNA/RNA polymerases"/>
    <property type="match status" value="1"/>
</dbReference>
<dbReference type="AlphaFoldDB" id="A0A4Y2BW71"/>
<dbReference type="Proteomes" id="UP000499080">
    <property type="component" value="Unassembled WGS sequence"/>
</dbReference>
<proteinExistence type="predicted"/>
<evidence type="ECO:0000259" key="1">
    <source>
        <dbReference type="PROSITE" id="PS50878"/>
    </source>
</evidence>
<sequence length="289" mass="34000">MKLSFNQFGFRKNKSTLSALDEFINYIREAKEEKKIIIAVTFDISNAFNSIHWQDILSRLSEDNISNYLNKIIEFLSNRKIVDCGHNISFFYDRGVPQGSSLGPVLWLLIAERLLRSMDPVSKAKLIMFADDILLLSKESASYTFTDKLKLPLSIIEKWAQRYALSINMNKTNFIMFPHKKIPTHIPRIKIFGKNIKYLRTIKYLRLKFDEKLTWQNHFSILKEKTLKLQGKLLRYTRATWGVKLQILKGIYTKAIEGFILYGSEIWFLPSFIHPFLATRFYPFICNYE</sequence>
<dbReference type="PANTHER" id="PTHR19446">
    <property type="entry name" value="REVERSE TRANSCRIPTASES"/>
    <property type="match status" value="1"/>
</dbReference>
<dbReference type="EMBL" id="BGPR01000111">
    <property type="protein sequence ID" value="GBL95354.1"/>
    <property type="molecule type" value="Genomic_DNA"/>
</dbReference>
<name>A0A4Y2BW71_ARAVE</name>
<dbReference type="GO" id="GO:0071897">
    <property type="term" value="P:DNA biosynthetic process"/>
    <property type="evidence" value="ECO:0007669"/>
    <property type="project" value="UniProtKB-ARBA"/>
</dbReference>
<dbReference type="InterPro" id="IPR043502">
    <property type="entry name" value="DNA/RNA_pol_sf"/>
</dbReference>
<dbReference type="CDD" id="cd01650">
    <property type="entry name" value="RT_nLTR_like"/>
    <property type="match status" value="1"/>
</dbReference>
<reference evidence="2 3" key="1">
    <citation type="journal article" date="2019" name="Sci. Rep.">
        <title>Orb-weaving spider Araneus ventricosus genome elucidates the spidroin gene catalogue.</title>
        <authorList>
            <person name="Kono N."/>
            <person name="Nakamura H."/>
            <person name="Ohtoshi R."/>
            <person name="Moran D.A.P."/>
            <person name="Shinohara A."/>
            <person name="Yoshida Y."/>
            <person name="Fujiwara M."/>
            <person name="Mori M."/>
            <person name="Tomita M."/>
            <person name="Arakawa K."/>
        </authorList>
    </citation>
    <scope>NUCLEOTIDE SEQUENCE [LARGE SCALE GENOMIC DNA]</scope>
</reference>
<dbReference type="InterPro" id="IPR000477">
    <property type="entry name" value="RT_dom"/>
</dbReference>
<protein>
    <recommendedName>
        <fullName evidence="1">Reverse transcriptase domain-containing protein</fullName>
    </recommendedName>
</protein>